<comment type="caution">
    <text evidence="2">The sequence shown here is derived from an EMBL/GenBank/DDBJ whole genome shotgun (WGS) entry which is preliminary data.</text>
</comment>
<dbReference type="Gene3D" id="1.10.10.10">
    <property type="entry name" value="Winged helix-like DNA-binding domain superfamily/Winged helix DNA-binding domain"/>
    <property type="match status" value="1"/>
</dbReference>
<dbReference type="PROSITE" id="PS51071">
    <property type="entry name" value="HTH_RPIR"/>
    <property type="match status" value="1"/>
</dbReference>
<proteinExistence type="predicted"/>
<keyword evidence="3" id="KW-1185">Reference proteome</keyword>
<evidence type="ECO:0000259" key="1">
    <source>
        <dbReference type="PROSITE" id="PS51071"/>
    </source>
</evidence>
<dbReference type="GO" id="GO:0003700">
    <property type="term" value="F:DNA-binding transcription factor activity"/>
    <property type="evidence" value="ECO:0007669"/>
    <property type="project" value="InterPro"/>
</dbReference>
<dbReference type="PANTHER" id="PTHR30514:SF18">
    <property type="entry name" value="RPIR-FAMILY TRANSCRIPTIONAL REGULATOR"/>
    <property type="match status" value="1"/>
</dbReference>
<dbReference type="EMBL" id="JXMU01000032">
    <property type="protein sequence ID" value="KPB00041.1"/>
    <property type="molecule type" value="Genomic_DNA"/>
</dbReference>
<accession>A0A0N0VKY8</accession>
<dbReference type="RefSeq" id="WP_054000355.1">
    <property type="nucleotide sequence ID" value="NZ_JXMU01000032.1"/>
</dbReference>
<dbReference type="PANTHER" id="PTHR30514">
    <property type="entry name" value="GLUCOKINASE"/>
    <property type="match status" value="1"/>
</dbReference>
<sequence length="289" mass="32355">MSDGFASFPQGPLGEFIGKLEQALPSLPKQEAKIAQFMLLNVQTIGPETGKSLAERVGVSEITVGRLMRRLGYNGTKHLKEILRQHYSVGGRPIVPTSDINKYLSKTMESEISVIRSVFEQTGNDHWRRATKLIEDSHKIYITGFQSVRGLAEDFARRLSIARPDVQYLSPHDGMLGEWLDSKNDRAKHECLILIDVVPYATEGQELMKVARRQGRSSIVVSDEYCHWSSDLADAALYAPSNTGLFLESTIGLNVILSLLTNHSATVDREGSKKRLASWKKNARRLKLF</sequence>
<dbReference type="Pfam" id="PF01418">
    <property type="entry name" value="HTH_6"/>
    <property type="match status" value="1"/>
</dbReference>
<dbReference type="OrthoDB" id="8582409at2"/>
<dbReference type="SUPFAM" id="SSF53697">
    <property type="entry name" value="SIS domain"/>
    <property type="match status" value="1"/>
</dbReference>
<dbReference type="GO" id="GO:0097367">
    <property type="term" value="F:carbohydrate derivative binding"/>
    <property type="evidence" value="ECO:0007669"/>
    <property type="project" value="InterPro"/>
</dbReference>
<dbReference type="InterPro" id="IPR047640">
    <property type="entry name" value="RpiR-like"/>
</dbReference>
<organism evidence="2 3">
    <name type="scientific">Ahrensia marina</name>
    <dbReference type="NCBI Taxonomy" id="1514904"/>
    <lineage>
        <taxon>Bacteria</taxon>
        <taxon>Pseudomonadati</taxon>
        <taxon>Pseudomonadota</taxon>
        <taxon>Alphaproteobacteria</taxon>
        <taxon>Hyphomicrobiales</taxon>
        <taxon>Ahrensiaceae</taxon>
        <taxon>Ahrensia</taxon>
    </lineage>
</organism>
<dbReference type="SUPFAM" id="SSF46689">
    <property type="entry name" value="Homeodomain-like"/>
    <property type="match status" value="1"/>
</dbReference>
<gene>
    <name evidence="2" type="ORF">SU32_15830</name>
</gene>
<dbReference type="STRING" id="1514904.SU32_15830"/>
<dbReference type="Gene3D" id="3.40.50.10490">
    <property type="entry name" value="Glucose-6-phosphate isomerase like protein, domain 1"/>
    <property type="match status" value="1"/>
</dbReference>
<dbReference type="InterPro" id="IPR009057">
    <property type="entry name" value="Homeodomain-like_sf"/>
</dbReference>
<dbReference type="AlphaFoldDB" id="A0A0N0VKY8"/>
<dbReference type="InterPro" id="IPR036388">
    <property type="entry name" value="WH-like_DNA-bd_sf"/>
</dbReference>
<feature type="domain" description="HTH rpiR-type" evidence="1">
    <location>
        <begin position="14"/>
        <end position="90"/>
    </location>
</feature>
<dbReference type="InterPro" id="IPR046348">
    <property type="entry name" value="SIS_dom_sf"/>
</dbReference>
<reference evidence="2 3" key="1">
    <citation type="submission" date="2015-01" db="EMBL/GenBank/DDBJ databases">
        <title>Ahrensia donghaiensis sp. nov., a novel dimethylsulphoniopropionate-cleavage bacterium isolated from seawater and emended descriptions of the genus Ahrensia and Ahrensia kielensis.</title>
        <authorList>
            <person name="Liu J."/>
        </authorList>
    </citation>
    <scope>NUCLEOTIDE SEQUENCE [LARGE SCALE GENOMIC DNA]</scope>
    <source>
        <strain evidence="2 3">LZD062</strain>
    </source>
</reference>
<dbReference type="InterPro" id="IPR000281">
    <property type="entry name" value="HTH_RpiR"/>
</dbReference>
<dbReference type="Proteomes" id="UP000038011">
    <property type="component" value="Unassembled WGS sequence"/>
</dbReference>
<dbReference type="GO" id="GO:0003677">
    <property type="term" value="F:DNA binding"/>
    <property type="evidence" value="ECO:0007669"/>
    <property type="project" value="InterPro"/>
</dbReference>
<evidence type="ECO:0000313" key="3">
    <source>
        <dbReference type="Proteomes" id="UP000038011"/>
    </source>
</evidence>
<evidence type="ECO:0000313" key="2">
    <source>
        <dbReference type="EMBL" id="KPB00041.1"/>
    </source>
</evidence>
<dbReference type="GO" id="GO:1901135">
    <property type="term" value="P:carbohydrate derivative metabolic process"/>
    <property type="evidence" value="ECO:0007669"/>
    <property type="project" value="InterPro"/>
</dbReference>
<dbReference type="PATRIC" id="fig|1514904.3.peg.2573"/>
<name>A0A0N0VKY8_9HYPH</name>
<protein>
    <submittedName>
        <fullName evidence="2">Iron dicitrate transport regulator FecR</fullName>
    </submittedName>
</protein>